<name>A0A1I5ZI24_9BACI</name>
<organism evidence="2 3">
    <name type="scientific">Psychrobacillus psychrotolerans</name>
    <dbReference type="NCBI Taxonomy" id="126156"/>
    <lineage>
        <taxon>Bacteria</taxon>
        <taxon>Bacillati</taxon>
        <taxon>Bacillota</taxon>
        <taxon>Bacilli</taxon>
        <taxon>Bacillales</taxon>
        <taxon>Bacillaceae</taxon>
        <taxon>Psychrobacillus</taxon>
    </lineage>
</organism>
<gene>
    <name evidence="2" type="ORF">SAMN05421670_2689</name>
</gene>
<proteinExistence type="predicted"/>
<accession>A0A1I5ZI24</accession>
<dbReference type="OrthoDB" id="1947873at2"/>
<evidence type="ECO:0000256" key="1">
    <source>
        <dbReference type="SAM" id="Phobius"/>
    </source>
</evidence>
<dbReference type="AlphaFoldDB" id="A0A1I5ZI24"/>
<evidence type="ECO:0008006" key="4">
    <source>
        <dbReference type="Google" id="ProtNLM"/>
    </source>
</evidence>
<sequence length="481" mass="56910">MDKIEIQPLNITDAYMTYFFPFSFREKERKELMAQLEKNHYTFFTLDNEELQDKYYGENINISHEELDQFFLPFIEDKLFPPSIKNRGFLRYSKVIKDSFVYEVHDNKLNFIINSMDIVLCPFGIGIITIRVAMDQEQETLTNLLDCIDHFCVLEPKLPKDKGAKIHHDGKVFNNTNELVFDYICLPLKPYIIHNEKLAGYYGSLPYFEDERMHTSVFLIADDKTEITKDQLFRLAHLDGKDIDGNAFISSSNPEYVNRYVDARIHDRWAPHTYTISSEHTQVTISNKKKEQLKQSVSQFMSVHYYNLMLHYYYKIILLKVSYEHSEVSWAKDKRYVEELIELISKFYSRYYFEEVSARTEGKELTQKLREVFRLQDLFDEVRQTVDDLYKAQNNQASKRRNSLLFMLTIFTVVSGIYGMNLVIEDWKGKTDWSKVPGYSFFEWISLITALTGIGLAIAIIGYTTCKGIYDRYRKWKRDKS</sequence>
<reference evidence="3" key="1">
    <citation type="submission" date="2016-10" db="EMBL/GenBank/DDBJ databases">
        <authorList>
            <person name="Varghese N."/>
            <person name="Submissions S."/>
        </authorList>
    </citation>
    <scope>NUCLEOTIDE SEQUENCE [LARGE SCALE GENOMIC DNA]</scope>
    <source>
        <strain evidence="3">DSM 11706</strain>
    </source>
</reference>
<protein>
    <recommendedName>
        <fullName evidence="4">Mg2+ and Co2+ transporter CorA</fullName>
    </recommendedName>
</protein>
<dbReference type="STRING" id="126156.SAMN05421670_2689"/>
<keyword evidence="1" id="KW-1133">Transmembrane helix</keyword>
<keyword evidence="1" id="KW-0472">Membrane</keyword>
<feature type="transmembrane region" description="Helical" evidence="1">
    <location>
        <begin position="444"/>
        <end position="470"/>
    </location>
</feature>
<keyword evidence="3" id="KW-1185">Reference proteome</keyword>
<evidence type="ECO:0000313" key="3">
    <source>
        <dbReference type="Proteomes" id="UP000198734"/>
    </source>
</evidence>
<feature type="transmembrane region" description="Helical" evidence="1">
    <location>
        <begin position="404"/>
        <end position="424"/>
    </location>
</feature>
<dbReference type="Proteomes" id="UP000198734">
    <property type="component" value="Unassembled WGS sequence"/>
</dbReference>
<keyword evidence="1" id="KW-0812">Transmembrane</keyword>
<dbReference type="RefSeq" id="WP_093537401.1">
    <property type="nucleotide sequence ID" value="NZ_FOXU01000005.1"/>
</dbReference>
<evidence type="ECO:0000313" key="2">
    <source>
        <dbReference type="EMBL" id="SFQ55787.1"/>
    </source>
</evidence>
<dbReference type="EMBL" id="FOXU01000005">
    <property type="protein sequence ID" value="SFQ55787.1"/>
    <property type="molecule type" value="Genomic_DNA"/>
</dbReference>